<proteinExistence type="predicted"/>
<dbReference type="AlphaFoldDB" id="A0A6C0INC2"/>
<evidence type="ECO:0000313" key="1">
    <source>
        <dbReference type="EMBL" id="QHT93377.1"/>
    </source>
</evidence>
<organism evidence="1">
    <name type="scientific">viral metagenome</name>
    <dbReference type="NCBI Taxonomy" id="1070528"/>
    <lineage>
        <taxon>unclassified sequences</taxon>
        <taxon>metagenomes</taxon>
        <taxon>organismal metagenomes</taxon>
    </lineage>
</organism>
<name>A0A6C0INC2_9ZZZZ</name>
<accession>A0A6C0INC2</accession>
<reference evidence="1" key="1">
    <citation type="journal article" date="2020" name="Nature">
        <title>Giant virus diversity and host interactions through global metagenomics.</title>
        <authorList>
            <person name="Schulz F."/>
            <person name="Roux S."/>
            <person name="Paez-Espino D."/>
            <person name="Jungbluth S."/>
            <person name="Walsh D.A."/>
            <person name="Denef V.J."/>
            <person name="McMahon K.D."/>
            <person name="Konstantinidis K.T."/>
            <person name="Eloe-Fadrosh E.A."/>
            <person name="Kyrpides N.C."/>
            <person name="Woyke T."/>
        </authorList>
    </citation>
    <scope>NUCLEOTIDE SEQUENCE</scope>
    <source>
        <strain evidence="1">GVMAG-M-3300024252-29</strain>
    </source>
</reference>
<dbReference type="EMBL" id="MN740207">
    <property type="protein sequence ID" value="QHT93377.1"/>
    <property type="molecule type" value="Genomic_DNA"/>
</dbReference>
<protein>
    <submittedName>
        <fullName evidence="1">Uncharacterized protein</fullName>
    </submittedName>
</protein>
<sequence>MLAYQSPIVKDAIEEAKQALALRISMYNSDTMIKERKKRYTGLVKICERIEEMNERITMGNEDMSFETRKNRRDIYLSRVKHEMTQIIRVYDMARLITTFM</sequence>